<name>A0A483CXM0_9EURY</name>
<protein>
    <submittedName>
        <fullName evidence="1">Uncharacterized protein</fullName>
    </submittedName>
</protein>
<sequence length="209" mass="22704">MARTIAADPLIVHRRKVKPSAPRILGRDLANTMLPGGMRPHAPLALLVSRRRFWFYTGGTYVVGFAPGMASPRQFVNPAYTLYLLQCSTLVECALYHTRRGACTPRRCTSSLPCPDIGPDRRAHITTTAIGERPSLFLCTIFWSLFAGIVITCPGLHPLSLPVLLPPAVTISLLLLSSPDIDRVCWFPLINTSPGGLLPAAVTHPEAVA</sequence>
<dbReference type="AlphaFoldDB" id="A0A483CXM0"/>
<accession>A0A483CXM0</accession>
<dbReference type="EMBL" id="PGCL01000002">
    <property type="protein sequence ID" value="TAJ44679.1"/>
    <property type="molecule type" value="Genomic_DNA"/>
</dbReference>
<organism evidence="1 2">
    <name type="scientific">Methanofollis fontis</name>
    <dbReference type="NCBI Taxonomy" id="2052832"/>
    <lineage>
        <taxon>Archaea</taxon>
        <taxon>Methanobacteriati</taxon>
        <taxon>Methanobacteriota</taxon>
        <taxon>Stenosarchaea group</taxon>
        <taxon>Methanomicrobia</taxon>
        <taxon>Methanomicrobiales</taxon>
        <taxon>Methanomicrobiaceae</taxon>
        <taxon>Methanofollis</taxon>
    </lineage>
</organism>
<reference evidence="1 2" key="1">
    <citation type="submission" date="2017-11" db="EMBL/GenBank/DDBJ databases">
        <title>Isolation and Characterization of Methanofollis Species from Methane Seep Offshore SW Taiwan.</title>
        <authorList>
            <person name="Teng N.-H."/>
            <person name="Lai M.-C."/>
            <person name="Chen S.-C."/>
        </authorList>
    </citation>
    <scope>NUCLEOTIDE SEQUENCE [LARGE SCALE GENOMIC DNA]</scope>
    <source>
        <strain evidence="1 2">FWC-SCC2</strain>
    </source>
</reference>
<keyword evidence="2" id="KW-1185">Reference proteome</keyword>
<comment type="caution">
    <text evidence="1">The sequence shown here is derived from an EMBL/GenBank/DDBJ whole genome shotgun (WGS) entry which is preliminary data.</text>
</comment>
<proteinExistence type="predicted"/>
<dbReference type="RefSeq" id="WP_130646474.1">
    <property type="nucleotide sequence ID" value="NZ_PGCL01000002.1"/>
</dbReference>
<gene>
    <name evidence="1" type="ORF">CUJ86_05075</name>
</gene>
<evidence type="ECO:0000313" key="1">
    <source>
        <dbReference type="EMBL" id="TAJ44679.1"/>
    </source>
</evidence>
<evidence type="ECO:0000313" key="2">
    <source>
        <dbReference type="Proteomes" id="UP000292580"/>
    </source>
</evidence>
<dbReference type="OrthoDB" id="305381at2157"/>
<dbReference type="Proteomes" id="UP000292580">
    <property type="component" value="Unassembled WGS sequence"/>
</dbReference>